<name>A0A832H3C8_9CYAN</name>
<gene>
    <name evidence="2" type="ORF">ENR47_05105</name>
</gene>
<dbReference type="AlphaFoldDB" id="A0A832H3C8"/>
<dbReference type="EMBL" id="DSRD01000335">
    <property type="protein sequence ID" value="HGW93647.1"/>
    <property type="molecule type" value="Genomic_DNA"/>
</dbReference>
<evidence type="ECO:0000313" key="2">
    <source>
        <dbReference type="EMBL" id="HGW93647.1"/>
    </source>
</evidence>
<dbReference type="InterPro" id="IPR037883">
    <property type="entry name" value="Knr4/Smi1-like_sf"/>
</dbReference>
<dbReference type="SMART" id="SM00860">
    <property type="entry name" value="SMI1_KNR4"/>
    <property type="match status" value="1"/>
</dbReference>
<comment type="caution">
    <text evidence="2">The sequence shown here is derived from an EMBL/GenBank/DDBJ whole genome shotgun (WGS) entry which is preliminary data.</text>
</comment>
<feature type="domain" description="Knr4/Smi1-like" evidence="1">
    <location>
        <begin position="43"/>
        <end position="189"/>
    </location>
</feature>
<dbReference type="InterPro" id="IPR018958">
    <property type="entry name" value="Knr4/Smi1-like_dom"/>
</dbReference>
<dbReference type="Gene3D" id="3.40.1580.10">
    <property type="entry name" value="SMI1/KNR4-like"/>
    <property type="match status" value="1"/>
</dbReference>
<reference evidence="2" key="1">
    <citation type="journal article" date="2020" name="mSystems">
        <title>Genome- and Community-Level Interaction Insights into Carbon Utilization and Element Cycling Functions of Hydrothermarchaeota in Hydrothermal Sediment.</title>
        <authorList>
            <person name="Zhou Z."/>
            <person name="Liu Y."/>
            <person name="Xu W."/>
            <person name="Pan J."/>
            <person name="Luo Z.H."/>
            <person name="Li M."/>
        </authorList>
    </citation>
    <scope>NUCLEOTIDE SEQUENCE [LARGE SCALE GENOMIC DNA]</scope>
    <source>
        <strain evidence="2">SpSt-402</strain>
    </source>
</reference>
<proteinExistence type="predicted"/>
<sequence length="198" mass="23307">MAIFDWDNLLSHLNQTLIEAMREDMQQPSASEIPASGWLGYPGASEELIVQAETRLGTQLPPSYREFLQVSNGWRRSDWTELELWSVEQIDWFRSRNLDWINCWQPYTPERPSIPDAQYFVYGEEQDPVHLRREYLETALEISSNSGDGDIYLLIPEVVDSNGEWEAWHFGNKLPGAYRYRSFYELMQQALVWGRFVY</sequence>
<dbReference type="Pfam" id="PF09346">
    <property type="entry name" value="SMI1_KNR4"/>
    <property type="match status" value="1"/>
</dbReference>
<evidence type="ECO:0000259" key="1">
    <source>
        <dbReference type="SMART" id="SM00860"/>
    </source>
</evidence>
<accession>A0A832H3C8</accession>
<protein>
    <submittedName>
        <fullName evidence="2">SMI1/KNR4 family protein</fullName>
    </submittedName>
</protein>
<dbReference type="SUPFAM" id="SSF160631">
    <property type="entry name" value="SMI1/KNR4-like"/>
    <property type="match status" value="1"/>
</dbReference>
<organism evidence="2">
    <name type="scientific">Oscillatoriales cyanobacterium SpSt-402</name>
    <dbReference type="NCBI Taxonomy" id="2282168"/>
    <lineage>
        <taxon>Bacteria</taxon>
        <taxon>Bacillati</taxon>
        <taxon>Cyanobacteriota</taxon>
        <taxon>Cyanophyceae</taxon>
        <taxon>Oscillatoriophycideae</taxon>
        <taxon>Oscillatoriales</taxon>
    </lineage>
</organism>